<dbReference type="Proteomes" id="UP000724584">
    <property type="component" value="Unassembled WGS sequence"/>
</dbReference>
<comment type="caution">
    <text evidence="1">The sequence shown here is derived from an EMBL/GenBank/DDBJ whole genome shotgun (WGS) entry which is preliminary data.</text>
</comment>
<evidence type="ECO:0000313" key="2">
    <source>
        <dbReference type="Proteomes" id="UP000724584"/>
    </source>
</evidence>
<name>A0ACB7NVP7_9PEZI</name>
<reference evidence="1 2" key="1">
    <citation type="journal article" date="2021" name="Nat. Commun.">
        <title>Genetic determinants of endophytism in the Arabidopsis root mycobiome.</title>
        <authorList>
            <person name="Mesny F."/>
            <person name="Miyauchi S."/>
            <person name="Thiergart T."/>
            <person name="Pickel B."/>
            <person name="Atanasova L."/>
            <person name="Karlsson M."/>
            <person name="Huettel B."/>
            <person name="Barry K.W."/>
            <person name="Haridas S."/>
            <person name="Chen C."/>
            <person name="Bauer D."/>
            <person name="Andreopoulos W."/>
            <person name="Pangilinan J."/>
            <person name="LaButti K."/>
            <person name="Riley R."/>
            <person name="Lipzen A."/>
            <person name="Clum A."/>
            <person name="Drula E."/>
            <person name="Henrissat B."/>
            <person name="Kohler A."/>
            <person name="Grigoriev I.V."/>
            <person name="Martin F.M."/>
            <person name="Hacquard S."/>
        </authorList>
    </citation>
    <scope>NUCLEOTIDE SEQUENCE [LARGE SCALE GENOMIC DNA]</scope>
    <source>
        <strain evidence="1 2">MPI-SDFR-AT-0079</strain>
    </source>
</reference>
<keyword evidence="2" id="KW-1185">Reference proteome</keyword>
<evidence type="ECO:0000313" key="1">
    <source>
        <dbReference type="EMBL" id="KAH6617299.1"/>
    </source>
</evidence>
<accession>A0ACB7NVP7</accession>
<organism evidence="1 2">
    <name type="scientific">Chaetomium tenue</name>
    <dbReference type="NCBI Taxonomy" id="1854479"/>
    <lineage>
        <taxon>Eukaryota</taxon>
        <taxon>Fungi</taxon>
        <taxon>Dikarya</taxon>
        <taxon>Ascomycota</taxon>
        <taxon>Pezizomycotina</taxon>
        <taxon>Sordariomycetes</taxon>
        <taxon>Sordariomycetidae</taxon>
        <taxon>Sordariales</taxon>
        <taxon>Chaetomiaceae</taxon>
        <taxon>Chaetomium</taxon>
    </lineage>
</organism>
<protein>
    <submittedName>
        <fullName evidence="1">Uncharacterized protein</fullName>
    </submittedName>
</protein>
<dbReference type="EMBL" id="JAGIZQ010000007">
    <property type="protein sequence ID" value="KAH6617299.1"/>
    <property type="molecule type" value="Genomic_DNA"/>
</dbReference>
<proteinExistence type="predicted"/>
<gene>
    <name evidence="1" type="ORF">F5144DRAFT_660337</name>
</gene>
<sequence length="320" mass="35356">MVNGVNGNNGLSYGLDADTGSQARGQKRQRTDSPAHNLEAHQSAPRPVQPGRCCFVTVGATAGFRSLLDEVTTAGFFDCLANHGYTFLHIQCGPDLAAVEGRIARLSDEEKRGISVLCFRYTDDMTAHIVSCRGQDNVRPAGCVIAHGGTGTVGEVLGIGAPLVVVANPTLMDNHQLELAETLEAQNLVVHGHIGSLATAIHRVAERINQGRLDVLPPYCPPSFPVPAAERVTLFDWMPDERQHAPARLGIRSWKCYGVWCWWQYDEQQPYPWPRNQWRGPAQLGLCSEQSCDSWYWWWSRLSEPGRGKPAFCGQRNQQP</sequence>